<dbReference type="InParanoid" id="F6H3H0"/>
<dbReference type="InterPro" id="IPR025724">
    <property type="entry name" value="GAG-pre-integrase_dom"/>
</dbReference>
<dbReference type="PANTHER" id="PTHR35478:SF1">
    <property type="entry name" value="ZINC FINGER FYVE DOMAIN-CONTAINING PROTEIN 26"/>
    <property type="match status" value="1"/>
</dbReference>
<evidence type="ECO:0000259" key="3">
    <source>
        <dbReference type="Pfam" id="PF25569"/>
    </source>
</evidence>
<dbReference type="ExpressionAtlas" id="F6H3H0">
    <property type="expression patterns" value="baseline and differential"/>
</dbReference>
<evidence type="ECO:0000313" key="4">
    <source>
        <dbReference type="EMBL" id="CCB46758.1"/>
    </source>
</evidence>
<dbReference type="InterPro" id="IPR043502">
    <property type="entry name" value="DNA/RNA_pol_sf"/>
</dbReference>
<reference evidence="5" key="1">
    <citation type="journal article" date="2007" name="Nature">
        <title>The grapevine genome sequence suggests ancestral hexaploidization in major angiosperm phyla.</title>
        <authorList>
            <consortium name="The French-Italian Public Consortium for Grapevine Genome Characterization."/>
            <person name="Jaillon O."/>
            <person name="Aury J.-M."/>
            <person name="Noel B."/>
            <person name="Policriti A."/>
            <person name="Clepet C."/>
            <person name="Casagrande A."/>
            <person name="Choisne N."/>
            <person name="Aubourg S."/>
            <person name="Vitulo N."/>
            <person name="Jubin C."/>
            <person name="Vezzi A."/>
            <person name="Legeai F."/>
            <person name="Hugueney P."/>
            <person name="Dasilva C."/>
            <person name="Horner D."/>
            <person name="Mica E."/>
            <person name="Jublot D."/>
            <person name="Poulain J."/>
            <person name="Bruyere C."/>
            <person name="Billault A."/>
            <person name="Segurens B."/>
            <person name="Gouyvenoux M."/>
            <person name="Ugarte E."/>
            <person name="Cattonaro F."/>
            <person name="Anthouard V."/>
            <person name="Vico V."/>
            <person name="Del Fabbro C."/>
            <person name="Alaux M."/>
            <person name="Di Gaspero G."/>
            <person name="Dumas V."/>
            <person name="Felice N."/>
            <person name="Paillard S."/>
            <person name="Juman I."/>
            <person name="Moroldo M."/>
            <person name="Scalabrin S."/>
            <person name="Canaguier A."/>
            <person name="Le Clainche I."/>
            <person name="Malacrida G."/>
            <person name="Durand E."/>
            <person name="Pesole G."/>
            <person name="Laucou V."/>
            <person name="Chatelet P."/>
            <person name="Merdinoglu D."/>
            <person name="Delledonne M."/>
            <person name="Pezzotti M."/>
            <person name="Lecharny A."/>
            <person name="Scarpelli C."/>
            <person name="Artiguenave F."/>
            <person name="Pe M.E."/>
            <person name="Valle G."/>
            <person name="Morgante M."/>
            <person name="Caboche M."/>
            <person name="Adam-Blondon A.-F."/>
            <person name="Weissenbach J."/>
            <person name="Quetier F."/>
            <person name="Wincker P."/>
        </authorList>
    </citation>
    <scope>NUCLEOTIDE SEQUENCE [LARGE SCALE GENOMIC DNA]</scope>
    <source>
        <strain evidence="5">cv. Pinot noir / PN40024</strain>
    </source>
</reference>
<accession>F6H3H0</accession>
<dbReference type="HOGENOM" id="CLU_000305_0_0_1"/>
<dbReference type="STRING" id="29760.F6H3H0"/>
<dbReference type="Pfam" id="PF25569">
    <property type="entry name" value="TPR_ZFYVE26"/>
    <property type="match status" value="1"/>
</dbReference>
<dbReference type="Proteomes" id="UP000009183">
    <property type="component" value="Chromosome 4"/>
</dbReference>
<proteinExistence type="predicted"/>
<protein>
    <submittedName>
        <fullName evidence="4">Uncharacterized protein</fullName>
    </submittedName>
</protein>
<sequence>MDKESQLLSRLAVNHLFLAQFEPFRAALLTLQIRNPSLARAILQTIVAHGARFDSILWSQSCPSPSLLTWLSTIELLQFSDSSSLWSFDSESLRLRAEFLLLVHTVSSRVSESARKVIDLDSIEKDGLNEGFESRADLLEQREELRDTSDGLVDLVPVLDRIADLGLRRLKPDVGVSDGSGINANQGDTIFEETEFMGLRNVVLEFPEIFDALCWNIQRQFQWTEGSNTGLAITIRNEEKGMVDLEEGDARFLGLILRSVQITHLDAMKESMEKGDVDRAISHIQYLHFDCGVAEDEYRAGLQQLLKSVLSRREGLGDSWHLMREKLLQIYEGALSSNCTHLVQMIQVIQDEFLSEEIEMYRATDNNQMPPPLERFKRSFTESKLDANSNDKISSSSMATNSCMRDMYHYARVSELHVLECVMDTALSTIKREQLQEASNVLTLFPRLQPLVAVMGWDLLAGKTAERRKLMQLLWTIKTNLDLASFVACVNSGQSWNSKSSLLLSGRETMAIGEEDNQFDPFVENFVLERLSVQSSLRVLFDVVPGIKFQDAIELISMQPIASNLAAWKRMQDVELMHMRYALESVVLALGAMERSTIDETESYHQKAIYYLKDMRNHMEAINNIPRKILMVTIIVSLLHMDDISLNLTNCASPGSYSELDIRSAWERTDLTTYEGGNKMVTSFIELLLDVLHNNLPSAALEQDHALAGGVTTGGRQALEWKLSSARHFIDDWEWRLSILQSLLPLSERQWRWKEALTVLRAAPSELLNLCMQRAKYDIGEEAVHRFSLSPEDRATLELAEWVDGTFRRASVEDAVSRAADGTSAVQDLDFSSLRSQLGPLAAILLCIDVAATSVRSADMSLQLLNQAQVMLSDIYPGRAPKMGSTYWDQIHEVGVISVTRRVLKRLHEFLEQDKPPALPAILSGEIIISSSKETYRQGQRERALAILHQMIEDAHKGKRQFLSGKLHNLARAVADEETETRGEGPYTDRKVLLNFDKDGVLGLGLRAIKQTPSSAAGENNMQPVGYDIKDTGKRLFGPISAKPTTFLSQFILHIAAIGDIVDGTDTTHDFNFFSLVYEWPKDLLTRLVFDRGSTDAAGKVAEIMCADFVHEVISACVPPVYPPRSGHGWACIPVIPTCPKSNSENKVLSPSSREAKPNFYSRSSATPGVPLYPLQLDIVKHLVKLSPVRAVLACVFGSSILYNGNDSSLSSSLNSGLLQAPDADRLFYEFALDQSERFPTLNRWIQMQTNLHRVSEFAITAKHTDNDSMVIPEARTAIKRFREHDSDTESEVDDIVNSSNLSTTFTDFNSQTSVAPDNLWRDSPKHEISEDTTVFLSFDWENEVPYEKAVERLIDEGNLMDALALSDRFLRNGASDRLLQLLIERGEENHSGSGQPQGYGGPSIGSNSWQYCLRLKDKQLAARLALKYLHRWELDAALDVLTMCSCHLTQSDPIRNEVLQMRQALQRYNHILCADDHYSSWQEVAAECKEDPEGLALRLAGKGAVSAALEVAESAGLSIELRRELKGRQLVKLLTADPLNGGGPAEASRFLSSLCDSDDALPVAMGAMQLLPNLRSKQLLVHFFLKRRDGNLSDVEVSRLNSWALGLRVLAALPLPWQQRCSSLHEHPHLILEVLLMRKQLESASLILKEFPSLRNNNVIIAYAAKAVSISSPSREPRISVSGPRPKQKTRAGAPTRSSFSSSLSNLQKEARRAFSWTPRNTGEKAAPKDVYRKRKNSGLSPSERVAWEAMTGIQEDRVSSFSADGQERLPSVSISEEWMLTGDTNKDEAVRSSHRYESAPDIILFKDRSTGKSIGIGRESQSLYHLTSDSSPTVCISTDAPFLIHSCLGHPSLSKFQKMVPRFSTLSSLSCESCQLGKHTRVSGHTQVVGYTDADWVGSPTDRCSTSGYCVFIGGNLISWKSKKQDVVVRSNVEAEYRVMALATCELIWLRHLLRELRFGKDEQMKLICDNQAALHIASNPIFHERTKHIEVDCHFIREKITSGCVVTSFVNSNDQLADIFTKSLRGPRIKYICALDLCVNQMKNVLSSHQLPENATVETVGRAYHATETFVQGLFFARSLLRKLAGGSDLSSNPERSRDADDTSSDAGSSSMGSQSTDELSEVLSQAEIWLGRAELLQSLLGSGIAASLNDIADKESSARLRDRLIVDEQYSMAVYTCKKCKIDVFPVWNAWGHALIRMEHYAQARVKFKQALQLYKGDPAPVILEIINTIEGGPPVDVAAVRSMYDHLARSAPTILDDSLSADAYLNVLYMPSTFPRSERSRRALESASSNSIYSPDFEDGPRSNLDSLRYLECVNYLQEYARQHLLTFMFRHGHYNDGCMLFFPTNAVPPPPQPSNHGVVTSSSSPQRQDLLATDYGSIDDLCDMCIGYGAMSVLEEVISTRMLSTNLQDVAVNQYTAAALARICTYCETHKHFNYLYQFQVIKKDHVAAGLCCIQLFMNSSSQEEAIKHLEHAKMHFDEGLSARHKAGDSTKLVTKGIRGKSASEKLTEEGLVKFSARISIQVDVVKSFNDSDGPQWKHSFFGNPNDPETFRRRCEIAETLVEKNFDLAFRLIYEFNLPAVDIYAGVAASLAERKKGGQLTEFFRNIKGTIDDDDWDQVLGAAINVYANRHKERPDRLIDMLTSSHRKVLACVVCGRLKSAFQIASRSGSVADVQYVAHQALHANALPVLDMCKQWLAQYM</sequence>
<dbReference type="SUPFAM" id="SSF56672">
    <property type="entry name" value="DNA/RNA polymerases"/>
    <property type="match status" value="1"/>
</dbReference>
<feature type="domain" description="ZFYVE26-like TPR repeats" evidence="3">
    <location>
        <begin position="2585"/>
        <end position="2704"/>
    </location>
</feature>
<feature type="region of interest" description="Disordered" evidence="1">
    <location>
        <begin position="1675"/>
        <end position="1739"/>
    </location>
</feature>
<dbReference type="eggNOG" id="KOG0017">
    <property type="taxonomic scope" value="Eukaryota"/>
</dbReference>
<dbReference type="eggNOG" id="KOG1811">
    <property type="taxonomic scope" value="Eukaryota"/>
</dbReference>
<feature type="domain" description="GAG-pre-integrase" evidence="2">
    <location>
        <begin position="1825"/>
        <end position="1881"/>
    </location>
</feature>
<feature type="compositionally biased region" description="Low complexity" evidence="1">
    <location>
        <begin position="2108"/>
        <end position="2121"/>
    </location>
</feature>
<dbReference type="FunCoup" id="F6H3H0">
    <property type="interactions" value="112"/>
</dbReference>
<dbReference type="InterPro" id="IPR057946">
    <property type="entry name" value="TPR_ZFYVE26"/>
</dbReference>
<dbReference type="EMBL" id="FN595231">
    <property type="protein sequence ID" value="CCB46758.1"/>
    <property type="molecule type" value="Genomic_DNA"/>
</dbReference>
<dbReference type="PANTHER" id="PTHR35478">
    <property type="entry name" value="ZINC FINGER FYVE DOMAIN PROTEIN"/>
    <property type="match status" value="1"/>
</dbReference>
<gene>
    <name evidence="4" type="ordered locus">VIT_04s0008g04520</name>
</gene>
<name>F6H3H0_VITVI</name>
<feature type="region of interest" description="Disordered" evidence="1">
    <location>
        <begin position="2090"/>
        <end position="2121"/>
    </location>
</feature>
<dbReference type="PaxDb" id="29760-VIT_04s0008g04520.t01"/>
<feature type="compositionally biased region" description="Basic and acidic residues" evidence="1">
    <location>
        <begin position="1723"/>
        <end position="1732"/>
    </location>
</feature>
<evidence type="ECO:0000256" key="1">
    <source>
        <dbReference type="SAM" id="MobiDB-lite"/>
    </source>
</evidence>
<keyword evidence="5" id="KW-1185">Reference proteome</keyword>
<organism evidence="4 5">
    <name type="scientific">Vitis vinifera</name>
    <name type="common">Grape</name>
    <dbReference type="NCBI Taxonomy" id="29760"/>
    <lineage>
        <taxon>Eukaryota</taxon>
        <taxon>Viridiplantae</taxon>
        <taxon>Streptophyta</taxon>
        <taxon>Embryophyta</taxon>
        <taxon>Tracheophyta</taxon>
        <taxon>Spermatophyta</taxon>
        <taxon>Magnoliopsida</taxon>
        <taxon>eudicotyledons</taxon>
        <taxon>Gunneridae</taxon>
        <taxon>Pentapetalae</taxon>
        <taxon>rosids</taxon>
        <taxon>Vitales</taxon>
        <taxon>Vitaceae</taxon>
        <taxon>Viteae</taxon>
        <taxon>Vitis</taxon>
    </lineage>
</organism>
<evidence type="ECO:0000313" key="5">
    <source>
        <dbReference type="Proteomes" id="UP000009183"/>
    </source>
</evidence>
<dbReference type="Pfam" id="PF13976">
    <property type="entry name" value="gag_pre-integrs"/>
    <property type="match status" value="1"/>
</dbReference>
<dbReference type="CDD" id="cd09272">
    <property type="entry name" value="RNase_HI_RT_Ty1"/>
    <property type="match status" value="1"/>
</dbReference>
<evidence type="ECO:0000259" key="2">
    <source>
        <dbReference type="Pfam" id="PF13976"/>
    </source>
</evidence>